<organism evidence="3">
    <name type="scientific">Nicotiana tabacum</name>
    <name type="common">Common tobacco</name>
    <dbReference type="NCBI Taxonomy" id="4097"/>
    <lineage>
        <taxon>Eukaryota</taxon>
        <taxon>Viridiplantae</taxon>
        <taxon>Streptophyta</taxon>
        <taxon>Embryophyta</taxon>
        <taxon>Tracheophyta</taxon>
        <taxon>Spermatophyta</taxon>
        <taxon>Magnoliopsida</taxon>
        <taxon>eudicotyledons</taxon>
        <taxon>Gunneridae</taxon>
        <taxon>Pentapetalae</taxon>
        <taxon>asterids</taxon>
        <taxon>lamiids</taxon>
        <taxon>Solanales</taxon>
        <taxon>Solanaceae</taxon>
        <taxon>Nicotianoideae</taxon>
        <taxon>Nicotianeae</taxon>
        <taxon>Nicotiana</taxon>
    </lineage>
</organism>
<feature type="domain" description="RNase H type-1" evidence="2">
    <location>
        <begin position="869"/>
        <end position="998"/>
    </location>
</feature>
<dbReference type="GO" id="GO:0003676">
    <property type="term" value="F:nucleic acid binding"/>
    <property type="evidence" value="ECO:0007669"/>
    <property type="project" value="InterPro"/>
</dbReference>
<dbReference type="Pfam" id="PF00078">
    <property type="entry name" value="RVT_1"/>
    <property type="match status" value="1"/>
</dbReference>
<dbReference type="InterPro" id="IPR026960">
    <property type="entry name" value="RVT-Znf"/>
</dbReference>
<feature type="domain" description="Reverse transcriptase" evidence="1">
    <location>
        <begin position="132"/>
        <end position="413"/>
    </location>
</feature>
<dbReference type="OMA" id="VEDNERW"/>
<dbReference type="SUPFAM" id="SSF56672">
    <property type="entry name" value="DNA/RNA polymerases"/>
    <property type="match status" value="1"/>
</dbReference>
<dbReference type="PROSITE" id="PS50879">
    <property type="entry name" value="RNASE_H_1"/>
    <property type="match status" value="1"/>
</dbReference>
<dbReference type="Gene3D" id="3.30.420.10">
    <property type="entry name" value="Ribonuclease H-like superfamily/Ribonuclease H"/>
    <property type="match status" value="1"/>
</dbReference>
<dbReference type="CDD" id="cd06222">
    <property type="entry name" value="RNase_H_like"/>
    <property type="match status" value="1"/>
</dbReference>
<protein>
    <submittedName>
        <fullName evidence="3">Uncharacterized protein</fullName>
    </submittedName>
</protein>
<dbReference type="InterPro" id="IPR036397">
    <property type="entry name" value="RNaseH_sf"/>
</dbReference>
<evidence type="ECO:0000313" key="3">
    <source>
        <dbReference type="RefSeq" id="XP_016493152.1"/>
    </source>
</evidence>
<dbReference type="OrthoDB" id="1302181at2759"/>
<sequence length="1191" mass="136892">MLWFKDGDRNTKFFHAQVNGRRKRLKLSRIQNSLGNWIEEDHLIAEETISFYKDQFTESVVPKDFDILNHVPSMVDRDQHERLTVLPSNEKLKRAVMGLNEDSAGGPDGFTGAFYQTCWEIIEEDVVQMVKAFFCGQRLPKSVTHTNLILLPKKKEVMTFADMRPISLSNFVNKIFSRVIHERLVELPPNIISEEQTGFMKGRSIVENVLLTQEIITDIRLRTKAGPNIVIKLDMEKAYDRLSWLFLTKIVRKMGFPEAFIGLIFDLIGNNWYSVLINGQPNGFLKSSRGFKQGDPLSPTLFILAAEALSWGLNSLHTNLYFCGFGMPKWSPKINHLSYADDTIIFCSSDETSLRLVMEVLQAYESSSGQLANKTKSATYMHHLTDNEVINKVERITGIQRQGFPMTYLGCPIFYARRKGDYYQGLITKVMDKLQSWKGKLLSVGGRAVLIANVLQSIPIHMLSVVNPPNYVINKLHNIFANFLWSSNVGGSTRYWASWTNLCMLFDEGGIGFRSLYDISKALFYKLWWNFRTKPTLWSAFICQKYCKKLNAVIVPWKCGSRVWRKMLEFRDLIEHQIYWKLRMGSAQFWFDNWTEMGALYFQVPTEFGIDEDIHNVNDLVENGMWNVDKSFESLPEDLANHIVQNIRPPTESSQLDTPFWMLETRGHFTVKSAWNYLRRRDNPKLAYKMIWVKGLPFKISFFLWKVWKAKLPLDDLLRKIGYSMPSKCWCCADPKEESLVHLFFTSNAARSVWSYFLRRAGIALDGLSLHQAITKCWTTPVVPRLKPVLQALPACIVWELWKRRNSLKYGEAVSVSRVIYQVSSTLQALVQMKKPRLHVPHKWLDLLTMMEQYTPRMKYDKVLWEFPSRGWIKVNTDGACRGNPGRSSIGFCIRDEAGDLIYAEGREISEGTNNESEVVAIVEALRMCKIFNYGWIWLQTDSLLLKNIIEESWKPPWYITEHVEEMLRLKEQSNIKVTHIFREGNTLADHLANYALDEGNTECHGTHYELKSFVADSKFVIFGQITAVIVGTLVSKAVLEQRDIELGRQKIHSIVLSNDVWARLKELERNSKCSNTLICGLQWPVFSLARFLQSIRGQGDIIGTHNRQHGGIHVIQGVVHVNGNLQSICSHCCLMQACSLGPIRKDSMGICIGTISWTTMEDSREGAACHCWARSSREKARYIFSNGQSN</sequence>
<dbReference type="InterPro" id="IPR000477">
    <property type="entry name" value="RT_dom"/>
</dbReference>
<dbReference type="PROSITE" id="PS50878">
    <property type="entry name" value="RT_POL"/>
    <property type="match status" value="1"/>
</dbReference>
<dbReference type="CDD" id="cd01650">
    <property type="entry name" value="RT_nLTR_like"/>
    <property type="match status" value="1"/>
</dbReference>
<dbReference type="PANTHER" id="PTHR33116:SF67">
    <property type="entry name" value="REVERSE TRANSCRIPTASE"/>
    <property type="match status" value="1"/>
</dbReference>
<dbReference type="InterPro" id="IPR043502">
    <property type="entry name" value="DNA/RNA_pol_sf"/>
</dbReference>
<dbReference type="RefSeq" id="XP_016493152.1">
    <property type="nucleotide sequence ID" value="XM_016637666.1"/>
</dbReference>
<dbReference type="Pfam" id="PF13456">
    <property type="entry name" value="RVT_3"/>
    <property type="match status" value="1"/>
</dbReference>
<dbReference type="Pfam" id="PF13966">
    <property type="entry name" value="zf-RVT"/>
    <property type="match status" value="1"/>
</dbReference>
<dbReference type="AlphaFoldDB" id="A0A1S4BW97"/>
<evidence type="ECO:0000259" key="1">
    <source>
        <dbReference type="PROSITE" id="PS50878"/>
    </source>
</evidence>
<evidence type="ECO:0000259" key="2">
    <source>
        <dbReference type="PROSITE" id="PS50879"/>
    </source>
</evidence>
<dbReference type="PANTHER" id="PTHR33116">
    <property type="entry name" value="REVERSE TRANSCRIPTASE ZINC-BINDING DOMAIN-CONTAINING PROTEIN-RELATED-RELATED"/>
    <property type="match status" value="1"/>
</dbReference>
<proteinExistence type="predicted"/>
<dbReference type="InterPro" id="IPR012337">
    <property type="entry name" value="RNaseH-like_sf"/>
</dbReference>
<gene>
    <name evidence="3" type="primary">LOC107812530</name>
</gene>
<name>A0A1S4BW97_TOBAC</name>
<reference evidence="3" key="1">
    <citation type="submission" date="2025-08" db="UniProtKB">
        <authorList>
            <consortium name="RefSeq"/>
        </authorList>
    </citation>
    <scope>IDENTIFICATION</scope>
</reference>
<dbReference type="InterPro" id="IPR044730">
    <property type="entry name" value="RNase_H-like_dom_plant"/>
</dbReference>
<dbReference type="KEGG" id="nta:107812530"/>
<accession>A0A1S4BW97</accession>
<dbReference type="InterPro" id="IPR002156">
    <property type="entry name" value="RNaseH_domain"/>
</dbReference>
<dbReference type="SUPFAM" id="SSF53098">
    <property type="entry name" value="Ribonuclease H-like"/>
    <property type="match status" value="1"/>
</dbReference>
<dbReference type="GO" id="GO:0004523">
    <property type="term" value="F:RNA-DNA hybrid ribonuclease activity"/>
    <property type="evidence" value="ECO:0007669"/>
    <property type="project" value="InterPro"/>
</dbReference>
<dbReference type="PaxDb" id="4097-A0A1S4BW97"/>